<evidence type="ECO:0000313" key="1">
    <source>
        <dbReference type="EMBL" id="CAG9785032.1"/>
    </source>
</evidence>
<reference evidence="1" key="1">
    <citation type="submission" date="2021-12" db="EMBL/GenBank/DDBJ databases">
        <authorList>
            <person name="King R."/>
        </authorList>
    </citation>
    <scope>NUCLEOTIDE SEQUENCE</scope>
</reference>
<name>A0A9N9QWT9_9NEOP</name>
<keyword evidence="2" id="KW-1185">Reference proteome</keyword>
<gene>
    <name evidence="1" type="ORF">DIATSA_LOCUS3089</name>
</gene>
<dbReference type="Proteomes" id="UP001153714">
    <property type="component" value="Chromosome 13"/>
</dbReference>
<reference evidence="1" key="2">
    <citation type="submission" date="2022-10" db="EMBL/GenBank/DDBJ databases">
        <authorList>
            <consortium name="ENA_rothamsted_submissions"/>
            <consortium name="culmorum"/>
            <person name="King R."/>
        </authorList>
    </citation>
    <scope>NUCLEOTIDE SEQUENCE</scope>
</reference>
<dbReference type="EMBL" id="OU893344">
    <property type="protein sequence ID" value="CAG9785032.1"/>
    <property type="molecule type" value="Genomic_DNA"/>
</dbReference>
<sequence>MLLSVSSLVSIEILLEKLLYRFLSHSYCITLVSEKSLVHQINSSFVYISPKENGSLENQLLNVSEMGCSDYIVCLEDPKSFMIAFENVVHMGNTRRSDRKIIFLPFENNYDTKMKLLEVLTLKETSFVANLLLILPIDQCGNCDFYDLVTHKYSGPDAESVQPYFMDQWNSCTLDFLNNTDLFPHDMSNLNGKSLKVACFTYKPYVLLDIETSIESRGRDGTEVRIVDEFCRYAFKRFF</sequence>
<proteinExistence type="predicted"/>
<dbReference type="OrthoDB" id="8182981at2759"/>
<evidence type="ECO:0000313" key="2">
    <source>
        <dbReference type="Proteomes" id="UP001153714"/>
    </source>
</evidence>
<dbReference type="AlphaFoldDB" id="A0A9N9QWT9"/>
<organism evidence="1 2">
    <name type="scientific">Diatraea saccharalis</name>
    <name type="common">sugarcane borer</name>
    <dbReference type="NCBI Taxonomy" id="40085"/>
    <lineage>
        <taxon>Eukaryota</taxon>
        <taxon>Metazoa</taxon>
        <taxon>Ecdysozoa</taxon>
        <taxon>Arthropoda</taxon>
        <taxon>Hexapoda</taxon>
        <taxon>Insecta</taxon>
        <taxon>Pterygota</taxon>
        <taxon>Neoptera</taxon>
        <taxon>Endopterygota</taxon>
        <taxon>Lepidoptera</taxon>
        <taxon>Glossata</taxon>
        <taxon>Ditrysia</taxon>
        <taxon>Pyraloidea</taxon>
        <taxon>Crambidae</taxon>
        <taxon>Crambinae</taxon>
        <taxon>Diatraea</taxon>
    </lineage>
</organism>
<protein>
    <submittedName>
        <fullName evidence="1">Uncharacterized protein</fullName>
    </submittedName>
</protein>
<accession>A0A9N9QWT9</accession>